<name>X6P1I7_RETFI</name>
<dbReference type="AlphaFoldDB" id="X6P1I7"/>
<dbReference type="EMBL" id="ASPP01004607">
    <property type="protein sequence ID" value="ETO31924.1"/>
    <property type="molecule type" value="Genomic_DNA"/>
</dbReference>
<evidence type="ECO:0000256" key="1">
    <source>
        <dbReference type="SAM" id="MobiDB-lite"/>
    </source>
</evidence>
<dbReference type="OrthoDB" id="2130750at2759"/>
<accession>X6P1I7</accession>
<feature type="region of interest" description="Disordered" evidence="1">
    <location>
        <begin position="36"/>
        <end position="89"/>
    </location>
</feature>
<keyword evidence="3" id="KW-1185">Reference proteome</keyword>
<sequence length="192" mass="22264">MAEEIPQVHNNSKKRIYLSCVIMFVRVSIQSPKILNTRERQHEENTRPVNTSNDEIKKKAIEDKEREREEEAEVNKNEDENEDNKAGHGRTKSTVANFFGVTVGDQVRILGNKTCVMWSFPMKRVYGKWYDLLICFEKKKSLISVEFCFNIGYVKFFRGKEGVVKCIGETDLMKGSRFGVEHIEPLWHNGTS</sequence>
<gene>
    <name evidence="2" type="ORF">RFI_05193</name>
</gene>
<feature type="compositionally biased region" description="Basic and acidic residues" evidence="1">
    <location>
        <begin position="54"/>
        <end position="86"/>
    </location>
</feature>
<evidence type="ECO:0000313" key="3">
    <source>
        <dbReference type="Proteomes" id="UP000023152"/>
    </source>
</evidence>
<comment type="caution">
    <text evidence="2">The sequence shown here is derived from an EMBL/GenBank/DDBJ whole genome shotgun (WGS) entry which is preliminary data.</text>
</comment>
<dbReference type="Proteomes" id="UP000023152">
    <property type="component" value="Unassembled WGS sequence"/>
</dbReference>
<evidence type="ECO:0000313" key="2">
    <source>
        <dbReference type="EMBL" id="ETO31924.1"/>
    </source>
</evidence>
<organism evidence="2 3">
    <name type="scientific">Reticulomyxa filosa</name>
    <dbReference type="NCBI Taxonomy" id="46433"/>
    <lineage>
        <taxon>Eukaryota</taxon>
        <taxon>Sar</taxon>
        <taxon>Rhizaria</taxon>
        <taxon>Retaria</taxon>
        <taxon>Foraminifera</taxon>
        <taxon>Monothalamids</taxon>
        <taxon>Reticulomyxidae</taxon>
        <taxon>Reticulomyxa</taxon>
    </lineage>
</organism>
<proteinExistence type="predicted"/>
<feature type="compositionally biased region" description="Basic and acidic residues" evidence="1">
    <location>
        <begin position="36"/>
        <end position="46"/>
    </location>
</feature>
<reference evidence="2 3" key="1">
    <citation type="journal article" date="2013" name="Curr. Biol.">
        <title>The Genome of the Foraminiferan Reticulomyxa filosa.</title>
        <authorList>
            <person name="Glockner G."/>
            <person name="Hulsmann N."/>
            <person name="Schleicher M."/>
            <person name="Noegel A.A."/>
            <person name="Eichinger L."/>
            <person name="Gallinger C."/>
            <person name="Pawlowski J."/>
            <person name="Sierra R."/>
            <person name="Euteneuer U."/>
            <person name="Pillet L."/>
            <person name="Moustafa A."/>
            <person name="Platzer M."/>
            <person name="Groth M."/>
            <person name="Szafranski K."/>
            <person name="Schliwa M."/>
        </authorList>
    </citation>
    <scope>NUCLEOTIDE SEQUENCE [LARGE SCALE GENOMIC DNA]</scope>
</reference>
<protein>
    <submittedName>
        <fullName evidence="2">Uncharacterized protein</fullName>
    </submittedName>
</protein>